<keyword evidence="3 5" id="KW-1133">Transmembrane helix</keyword>
<dbReference type="InterPro" id="IPR051328">
    <property type="entry name" value="T7SS_ABC-Transporter"/>
</dbReference>
<dbReference type="EMBL" id="JBHUNE010000009">
    <property type="protein sequence ID" value="MFD2759134.1"/>
    <property type="molecule type" value="Genomic_DNA"/>
</dbReference>
<evidence type="ECO:0000259" key="6">
    <source>
        <dbReference type="Pfam" id="PF01061"/>
    </source>
</evidence>
<feature type="transmembrane region" description="Helical" evidence="5">
    <location>
        <begin position="737"/>
        <end position="760"/>
    </location>
</feature>
<feature type="transmembrane region" description="Helical" evidence="5">
    <location>
        <begin position="649"/>
        <end position="668"/>
    </location>
</feature>
<evidence type="ECO:0000256" key="1">
    <source>
        <dbReference type="ARBA" id="ARBA00004141"/>
    </source>
</evidence>
<gene>
    <name evidence="7" type="ORF">ACFSW7_12185</name>
</gene>
<comment type="subcellular location">
    <subcellularLocation>
        <location evidence="1">Membrane</location>
        <topology evidence="1">Multi-pass membrane protein</topology>
    </subcellularLocation>
</comment>
<dbReference type="NCBIfam" id="TIGR03057">
    <property type="entry name" value="xxxLxxG_by_4"/>
    <property type="match status" value="4"/>
</dbReference>
<keyword evidence="2 5" id="KW-0812">Transmembrane</keyword>
<evidence type="ECO:0000256" key="4">
    <source>
        <dbReference type="ARBA" id="ARBA00023136"/>
    </source>
</evidence>
<evidence type="ECO:0000256" key="3">
    <source>
        <dbReference type="ARBA" id="ARBA00022989"/>
    </source>
</evidence>
<feature type="transmembrane region" description="Helical" evidence="5">
    <location>
        <begin position="680"/>
        <end position="700"/>
    </location>
</feature>
<evidence type="ECO:0000256" key="2">
    <source>
        <dbReference type="ARBA" id="ARBA00022692"/>
    </source>
</evidence>
<comment type="caution">
    <text evidence="7">The sequence shown here is derived from an EMBL/GenBank/DDBJ whole genome shotgun (WGS) entry which is preliminary data.</text>
</comment>
<evidence type="ECO:0000256" key="5">
    <source>
        <dbReference type="SAM" id="Phobius"/>
    </source>
</evidence>
<dbReference type="RefSeq" id="WP_019618649.1">
    <property type="nucleotide sequence ID" value="NZ_JBHUNE010000009.1"/>
</dbReference>
<accession>A0ABW5V032</accession>
<dbReference type="InterPro" id="IPR023908">
    <property type="entry name" value="xxxLxxG_rpt"/>
</dbReference>
<feature type="transmembrane region" description="Helical" evidence="5">
    <location>
        <begin position="625"/>
        <end position="643"/>
    </location>
</feature>
<feature type="transmembrane region" description="Helical" evidence="5">
    <location>
        <begin position="576"/>
        <end position="598"/>
    </location>
</feature>
<dbReference type="Gene3D" id="1.10.287.950">
    <property type="entry name" value="Methyl-accepting chemotaxis protein"/>
    <property type="match status" value="1"/>
</dbReference>
<dbReference type="SUPFAM" id="SSF58104">
    <property type="entry name" value="Methyl-accepting chemotaxis protein (MCP) signaling domain"/>
    <property type="match status" value="1"/>
</dbReference>
<name>A0ABW5V032_9MICO</name>
<keyword evidence="4 5" id="KW-0472">Membrane</keyword>
<dbReference type="InterPro" id="IPR013525">
    <property type="entry name" value="ABC2_TM"/>
</dbReference>
<dbReference type="PANTHER" id="PTHR43077">
    <property type="entry name" value="TRANSPORT PERMEASE YVFS-RELATED"/>
    <property type="match status" value="1"/>
</dbReference>
<feature type="domain" description="ABC-2 type transporter transmembrane" evidence="6">
    <location>
        <begin position="575"/>
        <end position="727"/>
    </location>
</feature>
<dbReference type="Pfam" id="PF01061">
    <property type="entry name" value="ABC2_membrane"/>
    <property type="match status" value="1"/>
</dbReference>
<feature type="transmembrane region" description="Helical" evidence="5">
    <location>
        <begin position="20"/>
        <end position="39"/>
    </location>
</feature>
<dbReference type="Gene3D" id="3.40.1710.10">
    <property type="entry name" value="abc type-2 transporter like domain"/>
    <property type="match status" value="1"/>
</dbReference>
<evidence type="ECO:0000313" key="8">
    <source>
        <dbReference type="Proteomes" id="UP001597492"/>
    </source>
</evidence>
<keyword evidence="8" id="KW-1185">Reference proteome</keyword>
<reference evidence="8" key="1">
    <citation type="journal article" date="2019" name="Int. J. Syst. Evol. Microbiol.">
        <title>The Global Catalogue of Microorganisms (GCM) 10K type strain sequencing project: providing services to taxonomists for standard genome sequencing and annotation.</title>
        <authorList>
            <consortium name="The Broad Institute Genomics Platform"/>
            <consortium name="The Broad Institute Genome Sequencing Center for Infectious Disease"/>
            <person name="Wu L."/>
            <person name="Ma J."/>
        </authorList>
    </citation>
    <scope>NUCLEOTIDE SEQUENCE [LARGE SCALE GENOMIC DNA]</scope>
    <source>
        <strain evidence="8">TISTR 1514</strain>
    </source>
</reference>
<proteinExistence type="predicted"/>
<organism evidence="7 8">
    <name type="scientific">Gulosibacter faecalis</name>
    <dbReference type="NCBI Taxonomy" id="272240"/>
    <lineage>
        <taxon>Bacteria</taxon>
        <taxon>Bacillati</taxon>
        <taxon>Actinomycetota</taxon>
        <taxon>Actinomycetes</taxon>
        <taxon>Micrococcales</taxon>
        <taxon>Microbacteriaceae</taxon>
        <taxon>Gulosibacter</taxon>
    </lineage>
</organism>
<sequence length="778" mass="78397">MRDSKQPATGFTGTRIRNILIAVLLPLAIVGAYFGALGGSADRDDALPVVLVNNDEMVEQANADGTTTQVVAGRLLVTWLTDPENAGRYDWELVNAETAQQRIDSGTAYAAVEIPENFSASVVSMGGGDPQQARVNITVSQATDWMTGEVTQQIFTGMTAQFGQQITNQVAVGLADGLNESADGLQDAADGAQDLADGAGELGDGFSTYQDGAQDLADATGEAADGAGTLSDGAGQLSSGVEQYVGGVDSYVDGVDQYVDGADQLASGVGDYAGGVDSYADGVEQYVGGVQQLADGLGELDGGSAALQEAAGQLGEIAEALNSNSTTIDDAVAGLEQLRTVVSSLDGIDPSQLQTYCDLLTDVDPAQAEACTTALSELAGQIPDTGIDVTEIETQLDELIGQIEDVEGAGDQLSQLASGLTDYTNGVSQLASGAGELDGAGDELVSGGGELATAGGELASGAEQLESASTQISDGGDQLVSAGGDLTDGVGDLADGAGELASGLDQLQEGQQQLVDGGDQLGDGIDGIEDGADTMAEALQEGADQAKNAIGDPETFADTVAEPVVAEVSAVHDPTFAGVLAALLLPLGIWLAGLIAALRRGVVTDELLDSSASTWSILLGATRKLGAPIVAVAGITTLAQHVFFGVPWAGIGVTLLFAVLASACTIALHLMFSAFAKRRTAAIVSIVVLALQLVLVRGFLPLELRAGWAQTLSGFAPMSQVASGMQAGYAGASAGAVVGPVLILALMTVAAAGVAAIAMATRRHSKAKSLIAATSGAA</sequence>
<protein>
    <submittedName>
        <fullName evidence="7">ABC transporter permease</fullName>
    </submittedName>
</protein>
<dbReference type="Proteomes" id="UP001597492">
    <property type="component" value="Unassembled WGS sequence"/>
</dbReference>
<dbReference type="PANTHER" id="PTHR43077:SF10">
    <property type="entry name" value="TRANSPORT PERMEASE PROTEIN"/>
    <property type="match status" value="1"/>
</dbReference>
<evidence type="ECO:0000313" key="7">
    <source>
        <dbReference type="EMBL" id="MFD2759134.1"/>
    </source>
</evidence>